<feature type="compositionally biased region" description="Low complexity" evidence="1">
    <location>
        <begin position="157"/>
        <end position="168"/>
    </location>
</feature>
<proteinExistence type="predicted"/>
<gene>
    <name evidence="2" type="ORF">C7212DRAFT_364566</name>
</gene>
<protein>
    <submittedName>
        <fullName evidence="2">Uncharacterized protein</fullName>
    </submittedName>
</protein>
<feature type="compositionally biased region" description="Polar residues" evidence="1">
    <location>
        <begin position="25"/>
        <end position="36"/>
    </location>
</feature>
<dbReference type="OrthoDB" id="3921745at2759"/>
<evidence type="ECO:0000313" key="3">
    <source>
        <dbReference type="Proteomes" id="UP000246991"/>
    </source>
</evidence>
<reference evidence="2 3" key="1">
    <citation type="submission" date="2018-03" db="EMBL/GenBank/DDBJ databases">
        <title>Genomes of Pezizomycetes fungi and the evolution of truffles.</title>
        <authorList>
            <person name="Murat C."/>
            <person name="Payen T."/>
            <person name="Noel B."/>
            <person name="Kuo A."/>
            <person name="Martin F.M."/>
        </authorList>
    </citation>
    <scope>NUCLEOTIDE SEQUENCE [LARGE SCALE GENOMIC DNA]</scope>
    <source>
        <strain evidence="2">091103-1</strain>
    </source>
</reference>
<evidence type="ECO:0000256" key="1">
    <source>
        <dbReference type="SAM" id="MobiDB-lite"/>
    </source>
</evidence>
<evidence type="ECO:0000313" key="2">
    <source>
        <dbReference type="EMBL" id="PWW75384.1"/>
    </source>
</evidence>
<dbReference type="AlphaFoldDB" id="A0A317SLQ0"/>
<feature type="region of interest" description="Disordered" evidence="1">
    <location>
        <begin position="1"/>
        <end position="220"/>
    </location>
</feature>
<organism evidence="2 3">
    <name type="scientific">Tuber magnatum</name>
    <name type="common">white Piedmont truffle</name>
    <dbReference type="NCBI Taxonomy" id="42249"/>
    <lineage>
        <taxon>Eukaryota</taxon>
        <taxon>Fungi</taxon>
        <taxon>Dikarya</taxon>
        <taxon>Ascomycota</taxon>
        <taxon>Pezizomycotina</taxon>
        <taxon>Pezizomycetes</taxon>
        <taxon>Pezizales</taxon>
        <taxon>Tuberaceae</taxon>
        <taxon>Tuber</taxon>
    </lineage>
</organism>
<comment type="caution">
    <text evidence="2">The sequence shown here is derived from an EMBL/GenBank/DDBJ whole genome shotgun (WGS) entry which is preliminary data.</text>
</comment>
<feature type="compositionally biased region" description="Pro residues" evidence="1">
    <location>
        <begin position="82"/>
        <end position="93"/>
    </location>
</feature>
<dbReference type="EMBL" id="PYWC01000046">
    <property type="protein sequence ID" value="PWW75384.1"/>
    <property type="molecule type" value="Genomic_DNA"/>
</dbReference>
<keyword evidence="3" id="KW-1185">Reference proteome</keyword>
<accession>A0A317SLQ0</accession>
<sequence length="331" mass="37072">MLSIKGMLGAESPVRPRRSADGEQQPPSLRSSPESQNPRERERGTGDSPRDREGVGILLAAMGAEYASASEEDPTTRTRRGPQPPPTPPPPPTATKRQKTSSQNFRRHSPETNTFFNLSHESNRQPPMISDFREEKQSTPYPSHLGKRKVSGITGSPAPAAAATKQKPAPLPQYTDSDFCGEKQSTPYPSSHLGKRKVSEITGSPAPAPAATRQKRAPRPQYTKEQEDFIWFCRDDLAMSWRKVVELYNAYWHPYESEPHIRSESGLQSRYYRILDFPVKVRKKKEPSRPDLGLIPSTNRRYYWMGVLPDAGRCWESKCGGLGMAVLERGA</sequence>
<feature type="compositionally biased region" description="Polar residues" evidence="1">
    <location>
        <begin position="111"/>
        <end position="120"/>
    </location>
</feature>
<feature type="compositionally biased region" description="Basic and acidic residues" evidence="1">
    <location>
        <begin position="37"/>
        <end position="54"/>
    </location>
</feature>
<dbReference type="Proteomes" id="UP000246991">
    <property type="component" value="Unassembled WGS sequence"/>
</dbReference>
<name>A0A317SLQ0_9PEZI</name>